<dbReference type="EMBL" id="JALJOT010000010">
    <property type="protein sequence ID" value="KAK9906528.1"/>
    <property type="molecule type" value="Genomic_DNA"/>
</dbReference>
<feature type="transmembrane region" description="Helical" evidence="1">
    <location>
        <begin position="51"/>
        <end position="72"/>
    </location>
</feature>
<keyword evidence="3" id="KW-1185">Reference proteome</keyword>
<accession>A0ABR2YJ34</accession>
<reference evidence="2 3" key="1">
    <citation type="journal article" date="2024" name="Nat. Commun.">
        <title>Phylogenomics reveals the evolutionary origins of lichenization in chlorophyte algae.</title>
        <authorList>
            <person name="Puginier C."/>
            <person name="Libourel C."/>
            <person name="Otte J."/>
            <person name="Skaloud P."/>
            <person name="Haon M."/>
            <person name="Grisel S."/>
            <person name="Petersen M."/>
            <person name="Berrin J.G."/>
            <person name="Delaux P.M."/>
            <person name="Dal Grande F."/>
            <person name="Keller J."/>
        </authorList>
    </citation>
    <scope>NUCLEOTIDE SEQUENCE [LARGE SCALE GENOMIC DNA]</scope>
    <source>
        <strain evidence="2 3">SAG 216-7</strain>
    </source>
</reference>
<evidence type="ECO:0000313" key="2">
    <source>
        <dbReference type="EMBL" id="KAK9906528.1"/>
    </source>
</evidence>
<name>A0ABR2YJ34_9CHLO</name>
<organism evidence="2 3">
    <name type="scientific">Coccomyxa subellipsoidea</name>
    <dbReference type="NCBI Taxonomy" id="248742"/>
    <lineage>
        <taxon>Eukaryota</taxon>
        <taxon>Viridiplantae</taxon>
        <taxon>Chlorophyta</taxon>
        <taxon>core chlorophytes</taxon>
        <taxon>Trebouxiophyceae</taxon>
        <taxon>Trebouxiophyceae incertae sedis</taxon>
        <taxon>Coccomyxaceae</taxon>
        <taxon>Coccomyxa</taxon>
    </lineage>
</organism>
<keyword evidence="1" id="KW-0472">Membrane</keyword>
<gene>
    <name evidence="2" type="ORF">WJX75_003370</name>
</gene>
<proteinExistence type="predicted"/>
<sequence length="102" mass="11551">MGDRESLINRRNASSDLQGHEIADADWRNASQDIKDGLGNMLPAARTRANATYYGFIVLSIGLIVMIVILMHESWQWRQTVKAEGELWRGIVREVVHDIGFV</sequence>
<protein>
    <submittedName>
        <fullName evidence="2">Uncharacterized protein</fullName>
    </submittedName>
</protein>
<keyword evidence="1" id="KW-0812">Transmembrane</keyword>
<comment type="caution">
    <text evidence="2">The sequence shown here is derived from an EMBL/GenBank/DDBJ whole genome shotgun (WGS) entry which is preliminary data.</text>
</comment>
<keyword evidence="1" id="KW-1133">Transmembrane helix</keyword>
<evidence type="ECO:0000313" key="3">
    <source>
        <dbReference type="Proteomes" id="UP001491310"/>
    </source>
</evidence>
<evidence type="ECO:0000256" key="1">
    <source>
        <dbReference type="SAM" id="Phobius"/>
    </source>
</evidence>
<dbReference type="Proteomes" id="UP001491310">
    <property type="component" value="Unassembled WGS sequence"/>
</dbReference>